<keyword evidence="2" id="KW-1185">Reference proteome</keyword>
<accession>A0ACC3TUA5</accession>
<protein>
    <submittedName>
        <fullName evidence="1">Uncharacterized protein</fullName>
    </submittedName>
</protein>
<proteinExistence type="predicted"/>
<evidence type="ECO:0000313" key="1">
    <source>
        <dbReference type="EMBL" id="KAK9324586.1"/>
    </source>
</evidence>
<comment type="caution">
    <text evidence="1">The sequence shown here is derived from an EMBL/GenBank/DDBJ whole genome shotgun (WGS) entry which is preliminary data.</text>
</comment>
<evidence type="ECO:0000313" key="2">
    <source>
        <dbReference type="Proteomes" id="UP001489719"/>
    </source>
</evidence>
<gene>
    <name evidence="1" type="ORF">V1517DRAFT_316865</name>
</gene>
<reference evidence="2" key="1">
    <citation type="journal article" date="2024" name="Front. Bioeng. Biotechnol.">
        <title>Genome-scale model development and genomic sequencing of the oleaginous clade Lipomyces.</title>
        <authorList>
            <person name="Czajka J.J."/>
            <person name="Han Y."/>
            <person name="Kim J."/>
            <person name="Mondo S.J."/>
            <person name="Hofstad B.A."/>
            <person name="Robles A."/>
            <person name="Haridas S."/>
            <person name="Riley R."/>
            <person name="LaButti K."/>
            <person name="Pangilinan J."/>
            <person name="Andreopoulos W."/>
            <person name="Lipzen A."/>
            <person name="Yan J."/>
            <person name="Wang M."/>
            <person name="Ng V."/>
            <person name="Grigoriev I.V."/>
            <person name="Spatafora J.W."/>
            <person name="Magnuson J.K."/>
            <person name="Baker S.E."/>
            <person name="Pomraning K.R."/>
        </authorList>
    </citation>
    <scope>NUCLEOTIDE SEQUENCE [LARGE SCALE GENOMIC DNA]</scope>
    <source>
        <strain evidence="2">CBS 10300</strain>
    </source>
</reference>
<dbReference type="Proteomes" id="UP001489719">
    <property type="component" value="Unassembled WGS sequence"/>
</dbReference>
<organism evidence="1 2">
    <name type="scientific">Lipomyces orientalis</name>
    <dbReference type="NCBI Taxonomy" id="1233043"/>
    <lineage>
        <taxon>Eukaryota</taxon>
        <taxon>Fungi</taxon>
        <taxon>Dikarya</taxon>
        <taxon>Ascomycota</taxon>
        <taxon>Saccharomycotina</taxon>
        <taxon>Lipomycetes</taxon>
        <taxon>Lipomycetales</taxon>
        <taxon>Lipomycetaceae</taxon>
        <taxon>Lipomyces</taxon>
    </lineage>
</organism>
<sequence length="433" mass="49066">MSLYRTCNRHLQKITIVKLFRLLLLYPTIAILHHLRHPHIFYSLHNLKRNTLFFIETEANNKLTPAKKHISPADDFVSGTSVHSDLMPSGAYLAKFIISFSFMLRKYHARSYVGLSRLSGSALRIFAASAEWAASLLRPHILKLVSQAPPAPPLFRDLPWNKEPWPATLTYYGERQRAKSLKRWYANWLSFFAVPHEGRLDVPHHLSTLPESNSALWTPLIVQTLISHLLLHAGDGASIFTGPSRSATLHRLATYCGDLMERTQTSNEMDKTMHLDPLVLQSLNVTTNDVAEFLKTLLMIFPGGVFGSTRGYMHLIQLVRERAGEKELAMGIATLGGGRERIFVSLLTMLRTVVEQSTTVDVVDTRHKLGEVFGTVLLGDIIEDLIIAYWQKTSHMENDGSRLRDVVYVEAQNAVETLLDKWVEIAKCLRELY</sequence>
<name>A0ACC3TUA5_9ASCO</name>
<dbReference type="EMBL" id="MU970048">
    <property type="protein sequence ID" value="KAK9324586.1"/>
    <property type="molecule type" value="Genomic_DNA"/>
</dbReference>